<sequence length="169" mass="18538">MASPREGHYRGVRKRPWGRYAAEIRDPWKKARVWLGTFDTPEEAAMAYDGAARSLRGPKAKTNFPMPPPPPPVPPPPSLSLNLNNFPSEQHIRLVAEQPSRYVVSGGEFKFLRTSVLKDFRHGGGCCSSAGGSGEFSLADDSDVKTVGFLGLVRRGLGIDLNEPPPIWL</sequence>
<dbReference type="Pfam" id="PF00847">
    <property type="entry name" value="AP2"/>
    <property type="match status" value="1"/>
</dbReference>
<gene>
    <name evidence="9" type="ORF">LVIROSA_LOCUS3665</name>
</gene>
<evidence type="ECO:0000256" key="2">
    <source>
        <dbReference type="ARBA" id="ARBA00022745"/>
    </source>
</evidence>
<comment type="caution">
    <text evidence="9">The sequence shown here is derived from an EMBL/GenBank/DDBJ whole genome shotgun (WGS) entry which is preliminary data.</text>
</comment>
<keyword evidence="10" id="KW-1185">Reference proteome</keyword>
<keyword evidence="5" id="KW-0238">DNA-binding</keyword>
<evidence type="ECO:0000256" key="5">
    <source>
        <dbReference type="ARBA" id="ARBA00023125"/>
    </source>
</evidence>
<protein>
    <recommendedName>
        <fullName evidence="8">AP2/ERF domain-containing protein</fullName>
    </recommendedName>
</protein>
<keyword evidence="4" id="KW-0805">Transcription regulation</keyword>
<dbReference type="EMBL" id="CAKMRJ010000002">
    <property type="protein sequence ID" value="CAH1415852.1"/>
    <property type="molecule type" value="Genomic_DNA"/>
</dbReference>
<dbReference type="GO" id="GO:0003700">
    <property type="term" value="F:DNA-binding transcription factor activity"/>
    <property type="evidence" value="ECO:0007669"/>
    <property type="project" value="InterPro"/>
</dbReference>
<evidence type="ECO:0000313" key="9">
    <source>
        <dbReference type="EMBL" id="CAH1415852.1"/>
    </source>
</evidence>
<evidence type="ECO:0000259" key="8">
    <source>
        <dbReference type="PROSITE" id="PS51032"/>
    </source>
</evidence>
<dbReference type="AlphaFoldDB" id="A0AAU9LNC2"/>
<dbReference type="GO" id="GO:0006952">
    <property type="term" value="P:defense response"/>
    <property type="evidence" value="ECO:0007669"/>
    <property type="project" value="UniProtKB-KW"/>
</dbReference>
<dbReference type="PRINTS" id="PR00367">
    <property type="entry name" value="ETHRSPELEMNT"/>
</dbReference>
<proteinExistence type="predicted"/>
<organism evidence="9 10">
    <name type="scientific">Lactuca virosa</name>
    <dbReference type="NCBI Taxonomy" id="75947"/>
    <lineage>
        <taxon>Eukaryota</taxon>
        <taxon>Viridiplantae</taxon>
        <taxon>Streptophyta</taxon>
        <taxon>Embryophyta</taxon>
        <taxon>Tracheophyta</taxon>
        <taxon>Spermatophyta</taxon>
        <taxon>Magnoliopsida</taxon>
        <taxon>eudicotyledons</taxon>
        <taxon>Gunneridae</taxon>
        <taxon>Pentapetalae</taxon>
        <taxon>asterids</taxon>
        <taxon>campanulids</taxon>
        <taxon>Asterales</taxon>
        <taxon>Asteraceae</taxon>
        <taxon>Cichorioideae</taxon>
        <taxon>Cichorieae</taxon>
        <taxon>Lactucinae</taxon>
        <taxon>Lactuca</taxon>
    </lineage>
</organism>
<dbReference type="Gene3D" id="3.30.730.10">
    <property type="entry name" value="AP2/ERF domain"/>
    <property type="match status" value="1"/>
</dbReference>
<keyword evidence="2" id="KW-0936">Ethylene signaling pathway</keyword>
<evidence type="ECO:0000313" key="10">
    <source>
        <dbReference type="Proteomes" id="UP001157418"/>
    </source>
</evidence>
<keyword evidence="3" id="KW-0611">Plant defense</keyword>
<dbReference type="GO" id="GO:0005634">
    <property type="term" value="C:nucleus"/>
    <property type="evidence" value="ECO:0007669"/>
    <property type="project" value="UniProtKB-SubCell"/>
</dbReference>
<dbReference type="InterPro" id="IPR036955">
    <property type="entry name" value="AP2/ERF_dom_sf"/>
</dbReference>
<dbReference type="InterPro" id="IPR016177">
    <property type="entry name" value="DNA-bd_dom_sf"/>
</dbReference>
<keyword evidence="7" id="KW-0539">Nucleus</keyword>
<name>A0AAU9LNC2_9ASTR</name>
<evidence type="ECO:0000256" key="1">
    <source>
        <dbReference type="ARBA" id="ARBA00004123"/>
    </source>
</evidence>
<evidence type="ECO:0000256" key="4">
    <source>
        <dbReference type="ARBA" id="ARBA00023015"/>
    </source>
</evidence>
<dbReference type="CDD" id="cd00018">
    <property type="entry name" value="AP2"/>
    <property type="match status" value="1"/>
</dbReference>
<dbReference type="PROSITE" id="PS51032">
    <property type="entry name" value="AP2_ERF"/>
    <property type="match status" value="1"/>
</dbReference>
<dbReference type="GO" id="GO:0003677">
    <property type="term" value="F:DNA binding"/>
    <property type="evidence" value="ECO:0007669"/>
    <property type="project" value="UniProtKB-KW"/>
</dbReference>
<dbReference type="SMART" id="SM00380">
    <property type="entry name" value="AP2"/>
    <property type="match status" value="1"/>
</dbReference>
<dbReference type="SUPFAM" id="SSF54171">
    <property type="entry name" value="DNA-binding domain"/>
    <property type="match status" value="1"/>
</dbReference>
<evidence type="ECO:0000256" key="7">
    <source>
        <dbReference type="ARBA" id="ARBA00023242"/>
    </source>
</evidence>
<comment type="subcellular location">
    <subcellularLocation>
        <location evidence="1">Nucleus</location>
    </subcellularLocation>
</comment>
<dbReference type="InterPro" id="IPR001471">
    <property type="entry name" value="AP2/ERF_dom"/>
</dbReference>
<dbReference type="Proteomes" id="UP001157418">
    <property type="component" value="Unassembled WGS sequence"/>
</dbReference>
<dbReference type="FunFam" id="3.30.730.10:FF:000001">
    <property type="entry name" value="Ethylene-responsive transcription factor 2"/>
    <property type="match status" value="1"/>
</dbReference>
<evidence type="ECO:0000256" key="6">
    <source>
        <dbReference type="ARBA" id="ARBA00023163"/>
    </source>
</evidence>
<reference evidence="9 10" key="1">
    <citation type="submission" date="2022-01" db="EMBL/GenBank/DDBJ databases">
        <authorList>
            <person name="Xiong W."/>
            <person name="Schranz E."/>
        </authorList>
    </citation>
    <scope>NUCLEOTIDE SEQUENCE [LARGE SCALE GENOMIC DNA]</scope>
</reference>
<feature type="domain" description="AP2/ERF" evidence="8">
    <location>
        <begin position="8"/>
        <end position="65"/>
    </location>
</feature>
<evidence type="ECO:0000256" key="3">
    <source>
        <dbReference type="ARBA" id="ARBA00022821"/>
    </source>
</evidence>
<accession>A0AAU9LNC2</accession>
<dbReference type="PANTHER" id="PTHR31677:SF202">
    <property type="entry name" value="ETHYLENE-RESPONSIVE TRANSCRIPTION FACTOR 12"/>
    <property type="match status" value="1"/>
</dbReference>
<keyword evidence="6" id="KW-0804">Transcription</keyword>
<dbReference type="PANTHER" id="PTHR31677">
    <property type="entry name" value="AP2 DOMAIN CLASS TRANSCRIPTION FACTOR"/>
    <property type="match status" value="1"/>
</dbReference>
<dbReference type="GO" id="GO:0009873">
    <property type="term" value="P:ethylene-activated signaling pathway"/>
    <property type="evidence" value="ECO:0007669"/>
    <property type="project" value="UniProtKB-KW"/>
</dbReference>